<dbReference type="OrthoDB" id="3480599at2"/>
<dbReference type="AlphaFoldDB" id="A0A372GHQ6"/>
<proteinExistence type="predicted"/>
<evidence type="ECO:0000313" key="3">
    <source>
        <dbReference type="Proteomes" id="UP000262882"/>
    </source>
</evidence>
<dbReference type="InterPro" id="IPR007278">
    <property type="entry name" value="DUF397"/>
</dbReference>
<dbReference type="Proteomes" id="UP000262882">
    <property type="component" value="Unassembled WGS sequence"/>
</dbReference>
<sequence length="102" mass="11063">METIYIIWRTSSHSTGNGGECVEIGSWHKSSHSAKEGECVEVGPWRKSSWSGEQGNCLEVVADEAVVLARDSKNPDGPILGFGTEAWSAFLTTVKRGQLDLP</sequence>
<evidence type="ECO:0000313" key="2">
    <source>
        <dbReference type="EMBL" id="RFS84891.1"/>
    </source>
</evidence>
<dbReference type="EMBL" id="QVNQ01000004">
    <property type="protein sequence ID" value="RFS84891.1"/>
    <property type="molecule type" value="Genomic_DNA"/>
</dbReference>
<name>A0A372GHQ6_9ACTN</name>
<accession>A0A372GHQ6</accession>
<protein>
    <submittedName>
        <fullName evidence="2">DUF397 domain-containing protein</fullName>
    </submittedName>
</protein>
<organism evidence="2 3">
    <name type="scientific">Actinomadura spongiicola</name>
    <dbReference type="NCBI Taxonomy" id="2303421"/>
    <lineage>
        <taxon>Bacteria</taxon>
        <taxon>Bacillati</taxon>
        <taxon>Actinomycetota</taxon>
        <taxon>Actinomycetes</taxon>
        <taxon>Streptosporangiales</taxon>
        <taxon>Thermomonosporaceae</taxon>
        <taxon>Actinomadura</taxon>
    </lineage>
</organism>
<dbReference type="RefSeq" id="WP_117400230.1">
    <property type="nucleotide sequence ID" value="NZ_QVNQ01000004.1"/>
</dbReference>
<gene>
    <name evidence="2" type="ORF">D0T12_15385</name>
</gene>
<keyword evidence="3" id="KW-1185">Reference proteome</keyword>
<feature type="domain" description="DUF397" evidence="1">
    <location>
        <begin position="45"/>
        <end position="95"/>
    </location>
</feature>
<dbReference type="Pfam" id="PF04149">
    <property type="entry name" value="DUF397"/>
    <property type="match status" value="1"/>
</dbReference>
<comment type="caution">
    <text evidence="2">The sequence shown here is derived from an EMBL/GenBank/DDBJ whole genome shotgun (WGS) entry which is preliminary data.</text>
</comment>
<reference evidence="2 3" key="1">
    <citation type="submission" date="2018-08" db="EMBL/GenBank/DDBJ databases">
        <title>Actinomadura spongicola sp. nov., isolated from marine sponge Leucetta chagosensis.</title>
        <authorList>
            <person name="Li L."/>
            <person name="Lin H.W."/>
        </authorList>
    </citation>
    <scope>NUCLEOTIDE SEQUENCE [LARGE SCALE GENOMIC DNA]</scope>
    <source>
        <strain evidence="2 3">LHW52907</strain>
    </source>
</reference>
<evidence type="ECO:0000259" key="1">
    <source>
        <dbReference type="Pfam" id="PF04149"/>
    </source>
</evidence>